<evidence type="ECO:0000313" key="8">
    <source>
        <dbReference type="Proteomes" id="UP000663860"/>
    </source>
</evidence>
<dbReference type="EMBL" id="CAJNOE010000592">
    <property type="protein sequence ID" value="CAF1282557.1"/>
    <property type="molecule type" value="Genomic_DNA"/>
</dbReference>
<gene>
    <name evidence="6" type="ORF">IZO911_LOCUS33053</name>
    <name evidence="7" type="ORF">KXQ929_LOCUS19777</name>
</gene>
<evidence type="ECO:0000313" key="6">
    <source>
        <dbReference type="EMBL" id="CAF1282557.1"/>
    </source>
</evidence>
<sequence>MLHIYLIFLFLFQTSAIRLGCISNVTFISNDTKLIQLNFTFSQCACYLAIYNYTGFNYYTNNQTCELFNNFNTSYTTEVNMQVQFCFINQPSVQNLLTTAGSTSYMPTTLITSIITSTKSVDFTTTKVGESVWNMTALTVAGNGINATLNPYSVFVDDQYYIYIAEKGNNRISKWPPNPNGLASSSIFHTASGQLNAPPSLYVDSKTGDIYVADESNYRVMFFVNGSTTGVNITGVPSSVSKNVNAIYLDPNGTIYITDSNNNRIYKWLTNETVAGGQGSGSSANQLHAPKRVFIDSNYALYITDSSNYRVQKWRQGATSGVTIAGGFGVGSNSSQFNLPLGVAVDSQGNVLVCDTNNHRVQKWNIGASTGQTVAGNGTAGSAANQLNTPRGIALDKDGNLYVADANNYRIQKFNAL</sequence>
<evidence type="ECO:0000256" key="3">
    <source>
        <dbReference type="ARBA" id="ARBA00023180"/>
    </source>
</evidence>
<accession>A0A815C5M3</accession>
<feature type="repeat" description="NHL" evidence="4">
    <location>
        <begin position="193"/>
        <end position="226"/>
    </location>
</feature>
<organism evidence="6 8">
    <name type="scientific">Adineta steineri</name>
    <dbReference type="NCBI Taxonomy" id="433720"/>
    <lineage>
        <taxon>Eukaryota</taxon>
        <taxon>Metazoa</taxon>
        <taxon>Spiralia</taxon>
        <taxon>Gnathifera</taxon>
        <taxon>Rotifera</taxon>
        <taxon>Eurotatoria</taxon>
        <taxon>Bdelloidea</taxon>
        <taxon>Adinetida</taxon>
        <taxon>Adinetidae</taxon>
        <taxon>Adineta</taxon>
    </lineage>
</organism>
<name>A0A815C5M3_9BILA</name>
<keyword evidence="1 5" id="KW-0732">Signal</keyword>
<protein>
    <recommendedName>
        <fullName evidence="9">NHL repeat containing protein</fullName>
    </recommendedName>
</protein>
<dbReference type="PANTHER" id="PTHR10680:SF28">
    <property type="entry name" value="SMP-30_GLUCONOLACTONASE_LRE-LIKE REGION DOMAIN-CONTAINING PROTEIN"/>
    <property type="match status" value="1"/>
</dbReference>
<feature type="repeat" description="NHL" evidence="4">
    <location>
        <begin position="378"/>
        <end position="417"/>
    </location>
</feature>
<feature type="repeat" description="NHL" evidence="4">
    <location>
        <begin position="331"/>
        <end position="367"/>
    </location>
</feature>
<dbReference type="PROSITE" id="PS51125">
    <property type="entry name" value="NHL"/>
    <property type="match status" value="3"/>
</dbReference>
<dbReference type="EMBL" id="CAJOBB010001356">
    <property type="protein sequence ID" value="CAF3845642.1"/>
    <property type="molecule type" value="Genomic_DNA"/>
</dbReference>
<dbReference type="Proteomes" id="UP000663860">
    <property type="component" value="Unassembled WGS sequence"/>
</dbReference>
<evidence type="ECO:0000313" key="7">
    <source>
        <dbReference type="EMBL" id="CAF3845642.1"/>
    </source>
</evidence>
<evidence type="ECO:0008006" key="9">
    <source>
        <dbReference type="Google" id="ProtNLM"/>
    </source>
</evidence>
<evidence type="ECO:0000256" key="4">
    <source>
        <dbReference type="PROSITE-ProRule" id="PRU00504"/>
    </source>
</evidence>
<keyword evidence="2" id="KW-0677">Repeat</keyword>
<comment type="caution">
    <text evidence="6">The sequence shown here is derived from an EMBL/GenBank/DDBJ whole genome shotgun (WGS) entry which is preliminary data.</text>
</comment>
<dbReference type="InterPro" id="IPR011042">
    <property type="entry name" value="6-blade_b-propeller_TolB-like"/>
</dbReference>
<dbReference type="PANTHER" id="PTHR10680">
    <property type="entry name" value="PEPTIDYL-GLYCINE ALPHA-AMIDATING MONOOXYGENASE"/>
    <property type="match status" value="1"/>
</dbReference>
<evidence type="ECO:0000256" key="5">
    <source>
        <dbReference type="SAM" id="SignalP"/>
    </source>
</evidence>
<dbReference type="Gene3D" id="2.120.10.30">
    <property type="entry name" value="TolB, C-terminal domain"/>
    <property type="match status" value="2"/>
</dbReference>
<keyword evidence="3" id="KW-0325">Glycoprotein</keyword>
<evidence type="ECO:0000256" key="2">
    <source>
        <dbReference type="ARBA" id="ARBA00022737"/>
    </source>
</evidence>
<feature type="chain" id="PRO_5036411373" description="NHL repeat containing protein" evidence="5">
    <location>
        <begin position="17"/>
        <end position="417"/>
    </location>
</feature>
<dbReference type="Proteomes" id="UP000663868">
    <property type="component" value="Unassembled WGS sequence"/>
</dbReference>
<evidence type="ECO:0000256" key="1">
    <source>
        <dbReference type="ARBA" id="ARBA00022729"/>
    </source>
</evidence>
<proteinExistence type="predicted"/>
<dbReference type="InterPro" id="IPR001258">
    <property type="entry name" value="NHL_repeat"/>
</dbReference>
<dbReference type="CDD" id="cd05819">
    <property type="entry name" value="NHL"/>
    <property type="match status" value="1"/>
</dbReference>
<dbReference type="SUPFAM" id="SSF101898">
    <property type="entry name" value="NHL repeat"/>
    <property type="match status" value="1"/>
</dbReference>
<dbReference type="GO" id="GO:0005576">
    <property type="term" value="C:extracellular region"/>
    <property type="evidence" value="ECO:0007669"/>
    <property type="project" value="TreeGrafter"/>
</dbReference>
<feature type="signal peptide" evidence="5">
    <location>
        <begin position="1"/>
        <end position="16"/>
    </location>
</feature>
<reference evidence="6" key="1">
    <citation type="submission" date="2021-02" db="EMBL/GenBank/DDBJ databases">
        <authorList>
            <person name="Nowell W R."/>
        </authorList>
    </citation>
    <scope>NUCLEOTIDE SEQUENCE</scope>
</reference>
<dbReference type="AlphaFoldDB" id="A0A815C5M3"/>
<dbReference type="Pfam" id="PF01436">
    <property type="entry name" value="NHL"/>
    <property type="match status" value="2"/>
</dbReference>